<gene>
    <name evidence="1" type="ORF">EDS130_LOCUS43726</name>
</gene>
<comment type="caution">
    <text evidence="1">The sequence shown here is derived from an EMBL/GenBank/DDBJ whole genome shotgun (WGS) entry which is preliminary data.</text>
</comment>
<dbReference type="OrthoDB" id="10025782at2759"/>
<evidence type="ECO:0000313" key="2">
    <source>
        <dbReference type="Proteomes" id="UP000663852"/>
    </source>
</evidence>
<proteinExistence type="predicted"/>
<name>A0A815UUA2_ADIRI</name>
<organism evidence="1 2">
    <name type="scientific">Adineta ricciae</name>
    <name type="common">Rotifer</name>
    <dbReference type="NCBI Taxonomy" id="249248"/>
    <lineage>
        <taxon>Eukaryota</taxon>
        <taxon>Metazoa</taxon>
        <taxon>Spiralia</taxon>
        <taxon>Gnathifera</taxon>
        <taxon>Rotifera</taxon>
        <taxon>Eurotatoria</taxon>
        <taxon>Bdelloidea</taxon>
        <taxon>Adinetida</taxon>
        <taxon>Adinetidae</taxon>
        <taxon>Adineta</taxon>
    </lineage>
</organism>
<dbReference type="AlphaFoldDB" id="A0A815UUA2"/>
<evidence type="ECO:0000313" key="1">
    <source>
        <dbReference type="EMBL" id="CAF1518663.1"/>
    </source>
</evidence>
<dbReference type="Proteomes" id="UP000663852">
    <property type="component" value="Unassembled WGS sequence"/>
</dbReference>
<dbReference type="EMBL" id="CAJNOJ010000752">
    <property type="protein sequence ID" value="CAF1518663.1"/>
    <property type="molecule type" value="Genomic_DNA"/>
</dbReference>
<sequence>MRGLRDSEVRGLFSNLEKEASDLCEALVKFIGVCADGDSKKRPITWKKELASRIEESLRKCHLLQVSSTTADNFLHQLYKIVQILKDKRIKYHGEKDQNVLLSFNKVDDRLFIFPRPAVKDKWNFTFGKFSIVNNQNPLYRMEFDYVQHVVHDPDDLVKILRKIPDRVHIEGFPNGNYGGYPLCWFSPLPPLWTANDKPDYLSDSLDRHTSRYGCFRFTIPFRVILQQFPTSFVLGTRVYNQENCHSILLTNSRVSRLFICGKHEPVDLTKTGFLEKTSISNASFKWLCYNNDKKRWDQLEFAVATQSLTLDPALHERRNNRYCDFRWNKCKAMKKFLGKLQENNIELNSMRNLFEENVWNDLLVVQSRSLSH</sequence>
<accession>A0A815UUA2</accession>
<protein>
    <submittedName>
        <fullName evidence="1">Uncharacterized protein</fullName>
    </submittedName>
</protein>
<reference evidence="1" key="1">
    <citation type="submission" date="2021-02" db="EMBL/GenBank/DDBJ databases">
        <authorList>
            <person name="Nowell W R."/>
        </authorList>
    </citation>
    <scope>NUCLEOTIDE SEQUENCE</scope>
</reference>